<dbReference type="GeneID" id="20655640"/>
<dbReference type="SMR" id="G4YTT8"/>
<dbReference type="RefSeq" id="XP_009520112.1">
    <property type="nucleotide sequence ID" value="XM_009521817.1"/>
</dbReference>
<proteinExistence type="inferred from homology"/>
<evidence type="ECO:0000313" key="6">
    <source>
        <dbReference type="Proteomes" id="UP000002640"/>
    </source>
</evidence>
<dbReference type="Proteomes" id="UP000002640">
    <property type="component" value="Unassembled WGS sequence"/>
</dbReference>
<feature type="domain" description="NADP-dependent oxidoreductase" evidence="4">
    <location>
        <begin position="65"/>
        <end position="308"/>
    </location>
</feature>
<dbReference type="InterPro" id="IPR036812">
    <property type="entry name" value="NAD(P)_OxRdtase_dom_sf"/>
</dbReference>
<dbReference type="InterPro" id="IPR005399">
    <property type="entry name" value="K_chnl_volt-dep_bsu_KCNAB-rel"/>
</dbReference>
<dbReference type="Pfam" id="PF00248">
    <property type="entry name" value="Aldo_ket_red"/>
    <property type="match status" value="1"/>
</dbReference>
<dbReference type="GO" id="GO:0016491">
    <property type="term" value="F:oxidoreductase activity"/>
    <property type="evidence" value="ECO:0007669"/>
    <property type="project" value="UniProtKB-KW"/>
</dbReference>
<evidence type="ECO:0000256" key="3">
    <source>
        <dbReference type="ARBA" id="ARBA00023002"/>
    </source>
</evidence>
<dbReference type="STRING" id="1094619.G4YTT8"/>
<organism evidence="5 6">
    <name type="scientific">Phytophthora sojae (strain P6497)</name>
    <name type="common">Soybean stem and root rot agent</name>
    <name type="synonym">Phytophthora megasperma f. sp. glycines</name>
    <dbReference type="NCBI Taxonomy" id="1094619"/>
    <lineage>
        <taxon>Eukaryota</taxon>
        <taxon>Sar</taxon>
        <taxon>Stramenopiles</taxon>
        <taxon>Oomycota</taxon>
        <taxon>Peronosporomycetes</taxon>
        <taxon>Peronosporales</taxon>
        <taxon>Peronosporaceae</taxon>
        <taxon>Phytophthora</taxon>
    </lineage>
</organism>
<dbReference type="AlphaFoldDB" id="G4YTT8"/>
<keyword evidence="6" id="KW-1185">Reference proteome</keyword>
<evidence type="ECO:0000259" key="4">
    <source>
        <dbReference type="Pfam" id="PF00248"/>
    </source>
</evidence>
<evidence type="ECO:0000256" key="2">
    <source>
        <dbReference type="ARBA" id="ARBA00022857"/>
    </source>
</evidence>
<evidence type="ECO:0000313" key="5">
    <source>
        <dbReference type="EMBL" id="EGZ24824.1"/>
    </source>
</evidence>
<dbReference type="InParanoid" id="G4YTT8"/>
<dbReference type="KEGG" id="psoj:PHYSODRAFT_483563"/>
<dbReference type="EMBL" id="JH159152">
    <property type="protein sequence ID" value="EGZ24824.1"/>
    <property type="molecule type" value="Genomic_DNA"/>
</dbReference>
<name>G4YTT8_PHYSP</name>
<accession>G4YTT8</accession>
<protein>
    <recommendedName>
        <fullName evidence="4">NADP-dependent oxidoreductase domain-containing protein</fullName>
    </recommendedName>
</protein>
<dbReference type="PRINTS" id="PR01577">
    <property type="entry name" value="KCNABCHANNEL"/>
</dbReference>
<sequence length="329" mass="37045">MPPSTPSTKMTYRFLGNSGLLVSKFALGSWMFQDEKNTVDAWYEMMKTAFTRGGIDDGVWSRGDLVVTAKIFSGTKGFNNGTPNSQGLNRKHLVEGTRASLGRMGLDYVDVIFCHHPDTFTPIEETVRAMNHIIEKGWAFYWGTSNWSTSEITEACEVADRLGLIRPIVEQSQYSIFERNRIEFELVDLFKKYKYGVTAWSPLAFGTLTGKYSSDLPQGSRMYTEEMRNGLWGTNFEERVKKAEELKPIAKELGCSLAQLALAWCVTNENVSTVIVGASRQSQLVENLASLDVVDKITPEVKAKINAVVNFVPSHPVPDRLREIRKRHL</sequence>
<keyword evidence="2" id="KW-0521">NADP</keyword>
<evidence type="ECO:0000256" key="1">
    <source>
        <dbReference type="ARBA" id="ARBA00006515"/>
    </source>
</evidence>
<dbReference type="PANTHER" id="PTHR43150">
    <property type="entry name" value="HYPERKINETIC, ISOFORM M"/>
    <property type="match status" value="1"/>
</dbReference>
<keyword evidence="3" id="KW-0560">Oxidoreductase</keyword>
<gene>
    <name evidence="5" type="ORF">PHYSODRAFT_483563</name>
</gene>
<comment type="similarity">
    <text evidence="1">Belongs to the shaker potassium channel beta subunit family.</text>
</comment>
<dbReference type="FunCoup" id="G4YTT8">
    <property type="interactions" value="15"/>
</dbReference>
<dbReference type="InterPro" id="IPR023210">
    <property type="entry name" value="NADP_OxRdtase_dom"/>
</dbReference>
<dbReference type="PANTHER" id="PTHR43150:SF2">
    <property type="entry name" value="HYPERKINETIC, ISOFORM M"/>
    <property type="match status" value="1"/>
</dbReference>
<dbReference type="SUPFAM" id="SSF51430">
    <property type="entry name" value="NAD(P)-linked oxidoreductase"/>
    <property type="match status" value="1"/>
</dbReference>
<dbReference type="Gene3D" id="3.20.20.100">
    <property type="entry name" value="NADP-dependent oxidoreductase domain"/>
    <property type="match status" value="1"/>
</dbReference>
<dbReference type="OMA" id="SWMFQDE"/>
<reference evidence="5 6" key="1">
    <citation type="journal article" date="2006" name="Science">
        <title>Phytophthora genome sequences uncover evolutionary origins and mechanisms of pathogenesis.</title>
        <authorList>
            <person name="Tyler B.M."/>
            <person name="Tripathy S."/>
            <person name="Zhang X."/>
            <person name="Dehal P."/>
            <person name="Jiang R.H."/>
            <person name="Aerts A."/>
            <person name="Arredondo F.D."/>
            <person name="Baxter L."/>
            <person name="Bensasson D."/>
            <person name="Beynon J.L."/>
            <person name="Chapman J."/>
            <person name="Damasceno C.M."/>
            <person name="Dorrance A.E."/>
            <person name="Dou D."/>
            <person name="Dickerman A.W."/>
            <person name="Dubchak I.L."/>
            <person name="Garbelotto M."/>
            <person name="Gijzen M."/>
            <person name="Gordon S.G."/>
            <person name="Govers F."/>
            <person name="Grunwald N.J."/>
            <person name="Huang W."/>
            <person name="Ivors K.L."/>
            <person name="Jones R.W."/>
            <person name="Kamoun S."/>
            <person name="Krampis K."/>
            <person name="Lamour K.H."/>
            <person name="Lee M.K."/>
            <person name="McDonald W.H."/>
            <person name="Medina M."/>
            <person name="Meijer H.J."/>
            <person name="Nordberg E.K."/>
            <person name="Maclean D.J."/>
            <person name="Ospina-Giraldo M.D."/>
            <person name="Morris P.F."/>
            <person name="Phuntumart V."/>
            <person name="Putnam N.H."/>
            <person name="Rash S."/>
            <person name="Rose J.K."/>
            <person name="Sakihama Y."/>
            <person name="Salamov A.A."/>
            <person name="Savidor A."/>
            <person name="Scheuring C.F."/>
            <person name="Smith B.M."/>
            <person name="Sobral B.W."/>
            <person name="Terry A."/>
            <person name="Torto-Alalibo T.A."/>
            <person name="Win J."/>
            <person name="Xu Z."/>
            <person name="Zhang H."/>
            <person name="Grigoriev I.V."/>
            <person name="Rokhsar D.S."/>
            <person name="Boore J.L."/>
        </authorList>
    </citation>
    <scope>NUCLEOTIDE SEQUENCE [LARGE SCALE GENOMIC DNA]</scope>
    <source>
        <strain evidence="5 6">P6497</strain>
    </source>
</reference>